<evidence type="ECO:0000313" key="5">
    <source>
        <dbReference type="Proteomes" id="UP000198923"/>
    </source>
</evidence>
<dbReference type="Proteomes" id="UP000198923">
    <property type="component" value="Unassembled WGS sequence"/>
</dbReference>
<dbReference type="InterPro" id="IPR002563">
    <property type="entry name" value="Flavin_Rdtase-like_dom"/>
</dbReference>
<name>A0A1G7Y3F2_9ACTN</name>
<dbReference type="EMBL" id="FNCN01000009">
    <property type="protein sequence ID" value="SDG90867.1"/>
    <property type="molecule type" value="Genomic_DNA"/>
</dbReference>
<dbReference type="Pfam" id="PF01613">
    <property type="entry name" value="Flavin_Reduct"/>
    <property type="match status" value="1"/>
</dbReference>
<keyword evidence="2" id="KW-0560">Oxidoreductase</keyword>
<dbReference type="InterPro" id="IPR050268">
    <property type="entry name" value="NADH-dep_flavin_reductase"/>
</dbReference>
<dbReference type="SMART" id="SM00903">
    <property type="entry name" value="Flavin_Reduct"/>
    <property type="match status" value="1"/>
</dbReference>
<proteinExistence type="inferred from homology"/>
<dbReference type="InterPro" id="IPR012349">
    <property type="entry name" value="Split_barrel_FMN-bd"/>
</dbReference>
<comment type="similarity">
    <text evidence="1">Belongs to the non-flavoprotein flavin reductase family.</text>
</comment>
<protein>
    <submittedName>
        <fullName evidence="4">NADH-FMN oxidoreductase RutF, flavin reductase (DIM6/NTAB) family</fullName>
    </submittedName>
</protein>
<dbReference type="PANTHER" id="PTHR30466:SF11">
    <property type="entry name" value="FLAVIN-DEPENDENT MONOOXYGENASE, REDUCTASE SUBUNIT HSAB"/>
    <property type="match status" value="1"/>
</dbReference>
<dbReference type="SUPFAM" id="SSF50475">
    <property type="entry name" value="FMN-binding split barrel"/>
    <property type="match status" value="1"/>
</dbReference>
<dbReference type="RefSeq" id="WP_245691007.1">
    <property type="nucleotide sequence ID" value="NZ_FNCN01000009.1"/>
</dbReference>
<evidence type="ECO:0000313" key="4">
    <source>
        <dbReference type="EMBL" id="SDG90867.1"/>
    </source>
</evidence>
<gene>
    <name evidence="4" type="ORF">SAMN05421505_10981</name>
</gene>
<reference evidence="4 5" key="1">
    <citation type="submission" date="2016-10" db="EMBL/GenBank/DDBJ databases">
        <authorList>
            <person name="de Groot N.N."/>
        </authorList>
    </citation>
    <scope>NUCLEOTIDE SEQUENCE [LARGE SCALE GENOMIC DNA]</scope>
    <source>
        <strain evidence="4 5">CPCC 201354</strain>
    </source>
</reference>
<evidence type="ECO:0000256" key="1">
    <source>
        <dbReference type="ARBA" id="ARBA00008898"/>
    </source>
</evidence>
<evidence type="ECO:0000259" key="3">
    <source>
        <dbReference type="SMART" id="SM00903"/>
    </source>
</evidence>
<keyword evidence="5" id="KW-1185">Reference proteome</keyword>
<dbReference type="STRING" id="504805.SAMN05421505_10981"/>
<dbReference type="GO" id="GO:0010181">
    <property type="term" value="F:FMN binding"/>
    <property type="evidence" value="ECO:0007669"/>
    <property type="project" value="InterPro"/>
</dbReference>
<sequence>MRSPDQFQPSTWSHDQPMEWMLWPPPTVTSALVEQQLAQDAYRRIVGRFATGITVITTHYDGIDHAMTVNSFASVSLDPLLTLFCADRRSRFHDTVLAAGVWGVSVLGDTMEDASRAFARSGRDLEGQLDGFPHHRGALGVALLDGAIATLECRTTAVHDGGDHSIVIGAVVAMEAPSDASPLLYHEGRYRRL</sequence>
<organism evidence="4 5">
    <name type="scientific">Sinosporangium album</name>
    <dbReference type="NCBI Taxonomy" id="504805"/>
    <lineage>
        <taxon>Bacteria</taxon>
        <taxon>Bacillati</taxon>
        <taxon>Actinomycetota</taxon>
        <taxon>Actinomycetes</taxon>
        <taxon>Streptosporangiales</taxon>
        <taxon>Streptosporangiaceae</taxon>
        <taxon>Sinosporangium</taxon>
    </lineage>
</organism>
<accession>A0A1G7Y3F2</accession>
<dbReference type="PANTHER" id="PTHR30466">
    <property type="entry name" value="FLAVIN REDUCTASE"/>
    <property type="match status" value="1"/>
</dbReference>
<dbReference type="AlphaFoldDB" id="A0A1G7Y3F2"/>
<evidence type="ECO:0000256" key="2">
    <source>
        <dbReference type="ARBA" id="ARBA00023002"/>
    </source>
</evidence>
<feature type="domain" description="Flavin reductase like" evidence="3">
    <location>
        <begin position="46"/>
        <end position="192"/>
    </location>
</feature>
<dbReference type="GO" id="GO:0042602">
    <property type="term" value="F:riboflavin reductase (NADPH) activity"/>
    <property type="evidence" value="ECO:0007669"/>
    <property type="project" value="TreeGrafter"/>
</dbReference>
<dbReference type="Gene3D" id="2.30.110.10">
    <property type="entry name" value="Electron Transport, Fmn-binding Protein, Chain A"/>
    <property type="match status" value="1"/>
</dbReference>